<name>A0ABW7NAK8_9BACT</name>
<evidence type="ECO:0000313" key="2">
    <source>
        <dbReference type="EMBL" id="MFH6984110.1"/>
    </source>
</evidence>
<dbReference type="Proteomes" id="UP001610063">
    <property type="component" value="Unassembled WGS sequence"/>
</dbReference>
<feature type="region of interest" description="Disordered" evidence="1">
    <location>
        <begin position="195"/>
        <end position="214"/>
    </location>
</feature>
<dbReference type="Gene3D" id="2.60.40.1120">
    <property type="entry name" value="Carboxypeptidase-like, regulatory domain"/>
    <property type="match status" value="1"/>
</dbReference>
<comment type="caution">
    <text evidence="2">The sequence shown here is derived from an EMBL/GenBank/DDBJ whole genome shotgun (WGS) entry which is preliminary data.</text>
</comment>
<protein>
    <submittedName>
        <fullName evidence="2">Carboxypeptidase-like regulatory domain-containing protein</fullName>
    </submittedName>
</protein>
<gene>
    <name evidence="2" type="ORF">ACHKAR_11710</name>
</gene>
<keyword evidence="3" id="KW-1185">Reference proteome</keyword>
<dbReference type="RefSeq" id="WP_395417531.1">
    <property type="nucleotide sequence ID" value="NZ_JBIPKE010000017.1"/>
</dbReference>
<reference evidence="2 3" key="1">
    <citation type="journal article" date="2013" name="Int. J. Syst. Evol. Microbiol.">
        <title>Marinoscillum luteum sp. nov., isolated from marine sediment.</title>
        <authorList>
            <person name="Cha I.T."/>
            <person name="Park S.J."/>
            <person name="Kim S.J."/>
            <person name="Kim J.G."/>
            <person name="Jung M.Y."/>
            <person name="Shin K.S."/>
            <person name="Kwon K.K."/>
            <person name="Yang S.H."/>
            <person name="Seo Y.S."/>
            <person name="Rhee S.K."/>
        </authorList>
    </citation>
    <scope>NUCLEOTIDE SEQUENCE [LARGE SCALE GENOMIC DNA]</scope>
    <source>
        <strain evidence="2 3">KCTC 23939</strain>
    </source>
</reference>
<dbReference type="Pfam" id="PF13715">
    <property type="entry name" value="CarbopepD_reg_2"/>
    <property type="match status" value="1"/>
</dbReference>
<organism evidence="2 3">
    <name type="scientific">Marinoscillum luteum</name>
    <dbReference type="NCBI Taxonomy" id="861051"/>
    <lineage>
        <taxon>Bacteria</taxon>
        <taxon>Pseudomonadati</taxon>
        <taxon>Bacteroidota</taxon>
        <taxon>Cytophagia</taxon>
        <taxon>Cytophagales</taxon>
        <taxon>Reichenbachiellaceae</taxon>
        <taxon>Marinoscillum</taxon>
    </lineage>
</organism>
<dbReference type="InterPro" id="IPR008969">
    <property type="entry name" value="CarboxyPept-like_regulatory"/>
</dbReference>
<dbReference type="SUPFAM" id="SSF49464">
    <property type="entry name" value="Carboxypeptidase regulatory domain-like"/>
    <property type="match status" value="1"/>
</dbReference>
<dbReference type="EMBL" id="JBIPKE010000017">
    <property type="protein sequence ID" value="MFH6984110.1"/>
    <property type="molecule type" value="Genomic_DNA"/>
</dbReference>
<proteinExistence type="predicted"/>
<sequence length="426" mass="48786">MKRLTVLWTLVLFTLLEANGQMVKGLVKDAETKDPLPFATINFAGTSIGTVSNNDGYFELNIPASCVGKDVQISYMGYSSAAMPVRRDSDSPETILLKPATLTLAELVFRPLSPEDYIRRVVKNMGKSLPKEPFSSMSYYREKFLENGGYLAFTEGVFKSYYTSYQDTIPNQYQLVLYETAENPQEVQFMKSTFDKKDDRRKRRAQKKGEEIEAGDESGIGIIEGTFSGPDEILSMDLSKKLEPFLDSTQFKKFKYRFDDPVIYQGRELLVISFQSKGTVDHLKTKGRIYIDLQSDAFASIDYTGKFVIPFAVEPVLLAFGLTVSNPNITKTLRYQYLNGAWYPEYFHIDVDLELTKIHFFEKNEKSLFEIEQVLKVSDIRENSEEQIPAAKRLDPKKNPEDQVFNDDNARWADFNRLADEAYTRM</sequence>
<evidence type="ECO:0000313" key="3">
    <source>
        <dbReference type="Proteomes" id="UP001610063"/>
    </source>
</evidence>
<accession>A0ABW7NAK8</accession>
<evidence type="ECO:0000256" key="1">
    <source>
        <dbReference type="SAM" id="MobiDB-lite"/>
    </source>
</evidence>